<name>A0A498R2Q0_9FIRM</name>
<comment type="similarity">
    <text evidence="1">Belongs to the bacterial/plant glucose-1-phosphate adenylyltransferase family.</text>
</comment>
<gene>
    <name evidence="5" type="ORF">LUCI_0246</name>
</gene>
<accession>A0A498R2Q0</accession>
<reference evidence="5 6" key="1">
    <citation type="submission" date="2018-06" db="EMBL/GenBank/DDBJ databases">
        <authorList>
            <person name="Strepis N."/>
        </authorList>
    </citation>
    <scope>NUCLEOTIDE SEQUENCE [LARGE SCALE GENOMIC DNA]</scope>
    <source>
        <strain evidence="5">LUCI</strain>
    </source>
</reference>
<evidence type="ECO:0000259" key="3">
    <source>
        <dbReference type="Pfam" id="PF00483"/>
    </source>
</evidence>
<dbReference type="RefSeq" id="WP_122626053.1">
    <property type="nucleotide sequence ID" value="NZ_UPPP01000052.1"/>
</dbReference>
<dbReference type="NCBIfam" id="TIGR02092">
    <property type="entry name" value="glgD"/>
    <property type="match status" value="1"/>
</dbReference>
<protein>
    <submittedName>
        <fullName evidence="5">Nucleotide-diphospho-sugar transferases</fullName>
    </submittedName>
</protein>
<dbReference type="EMBL" id="UPPP01000052">
    <property type="protein sequence ID" value="VBB05040.1"/>
    <property type="molecule type" value="Genomic_DNA"/>
</dbReference>
<dbReference type="Gene3D" id="3.90.550.10">
    <property type="entry name" value="Spore Coat Polysaccharide Biosynthesis Protein SpsA, Chain A"/>
    <property type="match status" value="1"/>
</dbReference>
<proteinExistence type="inferred from homology"/>
<evidence type="ECO:0000256" key="2">
    <source>
        <dbReference type="ARBA" id="ARBA00023056"/>
    </source>
</evidence>
<organism evidence="5 6">
    <name type="scientific">Lucifera butyrica</name>
    <dbReference type="NCBI Taxonomy" id="1351585"/>
    <lineage>
        <taxon>Bacteria</taxon>
        <taxon>Bacillati</taxon>
        <taxon>Bacillota</taxon>
        <taxon>Negativicutes</taxon>
        <taxon>Veillonellales</taxon>
        <taxon>Veillonellaceae</taxon>
        <taxon>Lucifera</taxon>
    </lineage>
</organism>
<dbReference type="AlphaFoldDB" id="A0A498R2Q0"/>
<dbReference type="InterPro" id="IPR029044">
    <property type="entry name" value="Nucleotide-diphossugar_trans"/>
</dbReference>
<evidence type="ECO:0000259" key="4">
    <source>
        <dbReference type="Pfam" id="PF24894"/>
    </source>
</evidence>
<dbReference type="Pfam" id="PF00483">
    <property type="entry name" value="NTP_transferase"/>
    <property type="match status" value="1"/>
</dbReference>
<dbReference type="SUPFAM" id="SSF51161">
    <property type="entry name" value="Trimeric LpxA-like enzymes"/>
    <property type="match status" value="1"/>
</dbReference>
<keyword evidence="2" id="KW-0320">Glycogen biosynthesis</keyword>
<dbReference type="InterPro" id="IPR011832">
    <property type="entry name" value="GlgDAde_trans"/>
</dbReference>
<dbReference type="InterPro" id="IPR056818">
    <property type="entry name" value="GlmU/GlgC-like_hexapep"/>
</dbReference>
<dbReference type="Proteomes" id="UP000277811">
    <property type="component" value="Unassembled WGS sequence"/>
</dbReference>
<dbReference type="Pfam" id="PF24894">
    <property type="entry name" value="Hexapep_GlmU"/>
    <property type="match status" value="1"/>
</dbReference>
<dbReference type="CDD" id="cd04651">
    <property type="entry name" value="LbH_G1P_AT_C"/>
    <property type="match status" value="1"/>
</dbReference>
<feature type="domain" description="Nucleotidyl transferase" evidence="3">
    <location>
        <begin position="15"/>
        <end position="160"/>
    </location>
</feature>
<dbReference type="PANTHER" id="PTHR43523:SF6">
    <property type="entry name" value="GLYCOGEN BIOSYNTHESIS PROTEIN GLGD"/>
    <property type="match status" value="1"/>
</dbReference>
<keyword evidence="5" id="KW-0808">Transferase</keyword>
<evidence type="ECO:0000313" key="5">
    <source>
        <dbReference type="EMBL" id="VBB05040.1"/>
    </source>
</evidence>
<dbReference type="PANTHER" id="PTHR43523">
    <property type="entry name" value="GLUCOSE-1-PHOSPHATE ADENYLYLTRANSFERASE-RELATED"/>
    <property type="match status" value="1"/>
</dbReference>
<dbReference type="GO" id="GO:0008878">
    <property type="term" value="F:glucose-1-phosphate adenylyltransferase activity"/>
    <property type="evidence" value="ECO:0007669"/>
    <property type="project" value="InterPro"/>
</dbReference>
<dbReference type="GO" id="GO:0005978">
    <property type="term" value="P:glycogen biosynthetic process"/>
    <property type="evidence" value="ECO:0007669"/>
    <property type="project" value="UniProtKB-KW"/>
</dbReference>
<evidence type="ECO:0000256" key="1">
    <source>
        <dbReference type="ARBA" id="ARBA00010443"/>
    </source>
</evidence>
<dbReference type="InterPro" id="IPR011831">
    <property type="entry name" value="ADP-Glc_PPase"/>
</dbReference>
<keyword evidence="6" id="KW-1185">Reference proteome</keyword>
<dbReference type="Gene3D" id="2.160.10.10">
    <property type="entry name" value="Hexapeptide repeat proteins"/>
    <property type="match status" value="1"/>
</dbReference>
<dbReference type="OrthoDB" id="9801810at2"/>
<feature type="domain" description="Glucose-1-phosphate adenylyltransferase/Bifunctional protein GlmU-like C-terminal hexapeptide" evidence="4">
    <location>
        <begin position="282"/>
        <end position="352"/>
    </location>
</feature>
<sequence>MDDVLGLINLYEPPTNLAAITQHRPLAAVPFGGRYRLIDFVLSSMVNSGIRNVGIMVEQKCRSLLDHLRSGKEWDLARKRDGLFILPPPEAVPTACGDLHNFQYHLDYIRKSRQKYVLITAGDTICNVNYREPFAFHRSKQAEVTLLYTSAPGNHPDAPGIKINIGQNGRLLAGDETSVAGGLQGSSLEMYILQKDLFADLIQEGRTKGYSDFGCDVILKNRERLKIFAYPHNGYTARIRSLSSYYRQNMGLLQPEIWQELFYRSGLIYTKIKDEAPVKYRETASVKNALIANGCIIEGQVENSILFRGVRVRKGACVKNSIIMQKGDIAENAAVEFAICDKDVSVTAGKKVRGTEKAPLVIAKGCTI</sequence>
<dbReference type="InterPro" id="IPR005835">
    <property type="entry name" value="NTP_transferase_dom"/>
</dbReference>
<evidence type="ECO:0000313" key="6">
    <source>
        <dbReference type="Proteomes" id="UP000277811"/>
    </source>
</evidence>
<dbReference type="CDD" id="cd02508">
    <property type="entry name" value="ADP_Glucose_PP"/>
    <property type="match status" value="1"/>
</dbReference>
<dbReference type="InterPro" id="IPR011004">
    <property type="entry name" value="Trimer_LpxA-like_sf"/>
</dbReference>
<dbReference type="SUPFAM" id="SSF53448">
    <property type="entry name" value="Nucleotide-diphospho-sugar transferases"/>
    <property type="match status" value="1"/>
</dbReference>